<dbReference type="AlphaFoldDB" id="A0A1Q5T647"/>
<dbReference type="GO" id="GO:0015031">
    <property type="term" value="P:protein transport"/>
    <property type="evidence" value="ECO:0007669"/>
    <property type="project" value="UniProtKB-KW"/>
</dbReference>
<dbReference type="GO" id="GO:0070762">
    <property type="term" value="C:nuclear pore transmembrane ring"/>
    <property type="evidence" value="ECO:0007669"/>
    <property type="project" value="TreeGrafter"/>
</dbReference>
<organism evidence="15 16">
    <name type="scientific">Penicillium subrubescens</name>
    <dbReference type="NCBI Taxonomy" id="1316194"/>
    <lineage>
        <taxon>Eukaryota</taxon>
        <taxon>Fungi</taxon>
        <taxon>Dikarya</taxon>
        <taxon>Ascomycota</taxon>
        <taxon>Pezizomycotina</taxon>
        <taxon>Eurotiomycetes</taxon>
        <taxon>Eurotiomycetidae</taxon>
        <taxon>Eurotiales</taxon>
        <taxon>Aspergillaceae</taxon>
        <taxon>Penicillium</taxon>
    </lineage>
</organism>
<evidence type="ECO:0000256" key="4">
    <source>
        <dbReference type="ARBA" id="ARBA00022448"/>
    </source>
</evidence>
<evidence type="ECO:0000256" key="14">
    <source>
        <dbReference type="SAM" id="Phobius"/>
    </source>
</evidence>
<dbReference type="EMBL" id="MNBE01000702">
    <property type="protein sequence ID" value="OKO95700.1"/>
    <property type="molecule type" value="Genomic_DNA"/>
</dbReference>
<name>A0A1Q5T647_9EURO</name>
<evidence type="ECO:0000256" key="6">
    <source>
        <dbReference type="ARBA" id="ARBA00022816"/>
    </source>
</evidence>
<dbReference type="GO" id="GO:0070631">
    <property type="term" value="P:spindle pole body localization"/>
    <property type="evidence" value="ECO:0007669"/>
    <property type="project" value="TreeGrafter"/>
</dbReference>
<reference evidence="15 16" key="1">
    <citation type="submission" date="2016-10" db="EMBL/GenBank/DDBJ databases">
        <title>Genome sequence of the ascomycete fungus Penicillium subrubescens.</title>
        <authorList>
            <person name="De Vries R.P."/>
            <person name="Peng M."/>
            <person name="Dilokpimol A."/>
            <person name="Hilden K."/>
            <person name="Makela M.R."/>
            <person name="Grigoriev I."/>
            <person name="Riley R."/>
            <person name="Granchi Z."/>
        </authorList>
    </citation>
    <scope>NUCLEOTIDE SEQUENCE [LARGE SCALE GENOMIC DNA]</scope>
    <source>
        <strain evidence="15 16">CBS 132785</strain>
    </source>
</reference>
<dbReference type="InterPro" id="IPR019049">
    <property type="entry name" value="Nucleoporin_prot_Ndc1/Nup"/>
</dbReference>
<evidence type="ECO:0000256" key="8">
    <source>
        <dbReference type="ARBA" id="ARBA00022989"/>
    </source>
</evidence>
<accession>A0A1Q5T647</accession>
<evidence type="ECO:0000256" key="7">
    <source>
        <dbReference type="ARBA" id="ARBA00022927"/>
    </source>
</evidence>
<evidence type="ECO:0000256" key="3">
    <source>
        <dbReference type="ARBA" id="ARBA00005760"/>
    </source>
</evidence>
<evidence type="ECO:0000256" key="12">
    <source>
        <dbReference type="ARBA" id="ARBA00023242"/>
    </source>
</evidence>
<evidence type="ECO:0000256" key="13">
    <source>
        <dbReference type="SAM" id="MobiDB-lite"/>
    </source>
</evidence>
<sequence>MNSACIRTHRFGAHSCIRLCPSAHTVAGSAAAFYSPHSSYEAHPDDALSLVHCPPPPRVHPTQASTMAAATQPRPYRRILTSALHRRFVHASALSLLVCYVVSIAIGDKSSFFWTWFPIGPCGLRAVMIFLSVLLVFVLRVSQMHLGSRTTPSSLSTFKYLFPLQIAHTFCCYLFSAWWFTELYLWSSSKEAQLDIVKRGRYVNAYGIFPIGRLLITGSRSHERPLLNERPIYIHTYHLLLACAQATAHLYYDYDQISVPVTLRATKSTDQRTHQVLTPSKYIKSALPQRIKCGLMMSVIIAGATPFLYLLFLRQSAWSLSLYFAKLFWSFSRSAAQPDTFFPPSFGPLIIRSLISGSLLVLCWQSANLFFSIFLGKEPLKRGQPLTADAKEPNTSLLSGLKAKKHIVKAFALWELGLISQRQPDRRKAIFNEIDGDNGSTWSQILSCAKEEIQGITKRIEASKAPKPGAKPAGQPSGSKPELHTLPRLTDAPKDQNIFTTATKATSRHEKFGEAFGSTAKSYGQSPDWTPTARARAREVFDRASTAMLSPERKQKLLASTQELKRLTGGPSTTYKPEDVHPIIVQVLQWCPPLRQTYSQRASSIVFGTPDSSLGSIVDAVDSLTRMLIASLDEDQYGKVQTDVPSVVNLFTQTIMSLDAFVHQGGLDAHWTDVYFPPSSQPQAQAEARKVPEVELVLDTLQSGLCDLLEAFKPYLRDIGVTGKDLRLAREAAGIEEDEFTL</sequence>
<dbReference type="PANTHER" id="PTHR13269">
    <property type="entry name" value="NUCLEOPORIN NDC1"/>
    <property type="match status" value="1"/>
</dbReference>
<dbReference type="Proteomes" id="UP000186955">
    <property type="component" value="Unassembled WGS sequence"/>
</dbReference>
<evidence type="ECO:0000256" key="2">
    <source>
        <dbReference type="ARBA" id="ARBA00004567"/>
    </source>
</evidence>
<keyword evidence="11 14" id="KW-0472">Membrane</keyword>
<evidence type="ECO:0000256" key="9">
    <source>
        <dbReference type="ARBA" id="ARBA00023010"/>
    </source>
</evidence>
<keyword evidence="7" id="KW-0653">Protein transport</keyword>
<feature type="compositionally biased region" description="Low complexity" evidence="13">
    <location>
        <begin position="465"/>
        <end position="479"/>
    </location>
</feature>
<comment type="caution">
    <text evidence="15">The sequence shown here is derived from an EMBL/GenBank/DDBJ whole genome shotgun (WGS) entry which is preliminary data.</text>
</comment>
<evidence type="ECO:0000256" key="10">
    <source>
        <dbReference type="ARBA" id="ARBA00023132"/>
    </source>
</evidence>
<keyword evidence="12" id="KW-0539">Nucleus</keyword>
<dbReference type="Pfam" id="PF09531">
    <property type="entry name" value="Ndc1_Nup"/>
    <property type="match status" value="1"/>
</dbReference>
<dbReference type="GO" id="GO:0006999">
    <property type="term" value="P:nuclear pore organization"/>
    <property type="evidence" value="ECO:0007669"/>
    <property type="project" value="TreeGrafter"/>
</dbReference>
<dbReference type="GO" id="GO:0031965">
    <property type="term" value="C:nuclear membrane"/>
    <property type="evidence" value="ECO:0007669"/>
    <property type="project" value="UniProtKB-SubCell"/>
</dbReference>
<evidence type="ECO:0000313" key="15">
    <source>
        <dbReference type="EMBL" id="OKO95700.1"/>
    </source>
</evidence>
<keyword evidence="10" id="KW-0906">Nuclear pore complex</keyword>
<dbReference type="GO" id="GO:0005816">
    <property type="term" value="C:spindle pole body"/>
    <property type="evidence" value="ECO:0007669"/>
    <property type="project" value="TreeGrafter"/>
</dbReference>
<keyword evidence="8 14" id="KW-1133">Transmembrane helix</keyword>
<evidence type="ECO:0000313" key="16">
    <source>
        <dbReference type="Proteomes" id="UP000186955"/>
    </source>
</evidence>
<evidence type="ECO:0000256" key="1">
    <source>
        <dbReference type="ARBA" id="ARBA00004232"/>
    </source>
</evidence>
<protein>
    <submittedName>
        <fullName evidence="15">Nucleoporin NDC1</fullName>
    </submittedName>
</protein>
<feature type="transmembrane region" description="Helical" evidence="14">
    <location>
        <begin position="113"/>
        <end position="139"/>
    </location>
</feature>
<dbReference type="GO" id="GO:0106166">
    <property type="term" value="F:spindle pole body-nuclear membrane anchor activity"/>
    <property type="evidence" value="ECO:0007669"/>
    <property type="project" value="TreeGrafter"/>
</dbReference>
<keyword evidence="16" id="KW-1185">Reference proteome</keyword>
<dbReference type="GO" id="GO:0051028">
    <property type="term" value="P:mRNA transport"/>
    <property type="evidence" value="ECO:0007669"/>
    <property type="project" value="UniProtKB-KW"/>
</dbReference>
<dbReference type="STRING" id="1316194.A0A1Q5T647"/>
<keyword evidence="9" id="KW-0811">Translocation</keyword>
<feature type="region of interest" description="Disordered" evidence="13">
    <location>
        <begin position="460"/>
        <end position="497"/>
    </location>
</feature>
<dbReference type="PANTHER" id="PTHR13269:SF6">
    <property type="entry name" value="NUCLEOPORIN NDC1"/>
    <property type="match status" value="1"/>
</dbReference>
<keyword evidence="5 14" id="KW-0812">Transmembrane</keyword>
<keyword evidence="6" id="KW-0509">mRNA transport</keyword>
<feature type="transmembrane region" description="Helical" evidence="14">
    <location>
        <begin position="88"/>
        <end position="107"/>
    </location>
</feature>
<proteinExistence type="inferred from homology"/>
<evidence type="ECO:0000256" key="11">
    <source>
        <dbReference type="ARBA" id="ARBA00023136"/>
    </source>
</evidence>
<keyword evidence="4" id="KW-0813">Transport</keyword>
<feature type="transmembrane region" description="Helical" evidence="14">
    <location>
        <begin position="293"/>
        <end position="312"/>
    </location>
</feature>
<gene>
    <name evidence="15" type="ORF">PENSUB_11212</name>
</gene>
<comment type="similarity">
    <text evidence="3">Belongs to the NDC1 family.</text>
</comment>
<comment type="subcellular location">
    <subcellularLocation>
        <location evidence="1">Nucleus membrane</location>
        <topology evidence="1">Multi-pass membrane protein</topology>
    </subcellularLocation>
    <subcellularLocation>
        <location evidence="2">Nucleus</location>
        <location evidence="2">Nuclear pore complex</location>
    </subcellularLocation>
</comment>
<evidence type="ECO:0000256" key="5">
    <source>
        <dbReference type="ARBA" id="ARBA00022692"/>
    </source>
</evidence>